<protein>
    <submittedName>
        <fullName evidence="1">AlNc14C14G1605 protein</fullName>
    </submittedName>
</protein>
<reference evidence="1" key="1">
    <citation type="journal article" date="2011" name="PLoS Biol.">
        <title>Gene gain and loss during evolution of obligate parasitism in the white rust pathogen of Arabidopsis thaliana.</title>
        <authorList>
            <person name="Kemen E."/>
            <person name="Gardiner A."/>
            <person name="Schultz-Larsen T."/>
            <person name="Kemen A.C."/>
            <person name="Balmuth A.L."/>
            <person name="Robert-Seilaniantz A."/>
            <person name="Bailey K."/>
            <person name="Holub E."/>
            <person name="Studholme D.J."/>
            <person name="Maclean D."/>
            <person name="Jones J.D."/>
        </authorList>
    </citation>
    <scope>NUCLEOTIDE SEQUENCE</scope>
</reference>
<gene>
    <name evidence="1" type="primary">AlNc14C14G1605</name>
    <name evidence="1" type="ORF">ALNC14_018310</name>
</gene>
<dbReference type="HOGENOM" id="CLU_2763140_0_0_1"/>
<reference evidence="1" key="2">
    <citation type="submission" date="2011-02" db="EMBL/GenBank/DDBJ databases">
        <authorList>
            <person name="MacLean D."/>
        </authorList>
    </citation>
    <scope>NUCLEOTIDE SEQUENCE</scope>
</reference>
<proteinExistence type="predicted"/>
<dbReference type="AlphaFoldDB" id="F0W3U0"/>
<evidence type="ECO:0000313" key="1">
    <source>
        <dbReference type="EMBL" id="CCA15688.1"/>
    </source>
</evidence>
<organism evidence="1">
    <name type="scientific">Albugo laibachii Nc14</name>
    <dbReference type="NCBI Taxonomy" id="890382"/>
    <lineage>
        <taxon>Eukaryota</taxon>
        <taxon>Sar</taxon>
        <taxon>Stramenopiles</taxon>
        <taxon>Oomycota</taxon>
        <taxon>Peronosporomycetes</taxon>
        <taxon>Albuginales</taxon>
        <taxon>Albuginaceae</taxon>
        <taxon>Albugo</taxon>
    </lineage>
</organism>
<name>F0W3U0_9STRA</name>
<accession>F0W3U0</accession>
<sequence length="70" mass="8369">MTICCIISEQYAAELDTAKHLLVRTKFRYGQDYIVKRYHELLMTVQLLAAFCWWSQLLKVSDQNLHYIMI</sequence>
<dbReference type="EMBL" id="FR824059">
    <property type="protein sequence ID" value="CCA15688.1"/>
    <property type="molecule type" value="Genomic_DNA"/>
</dbReference>